<feature type="active site" evidence="9">
    <location>
        <position position="135"/>
    </location>
</feature>
<evidence type="ECO:0000313" key="12">
    <source>
        <dbReference type="EMBL" id="ROV97006.1"/>
    </source>
</evidence>
<dbReference type="Pfam" id="PF06628">
    <property type="entry name" value="Catalase-rel"/>
    <property type="match status" value="1"/>
</dbReference>
<dbReference type="PANTHER" id="PTHR11465">
    <property type="entry name" value="CATALASE"/>
    <property type="match status" value="1"/>
</dbReference>
<dbReference type="SUPFAM" id="SSF56634">
    <property type="entry name" value="Heme-dependent catalase-like"/>
    <property type="match status" value="1"/>
</dbReference>
<dbReference type="InterPro" id="IPR020835">
    <property type="entry name" value="Catalase_sf"/>
</dbReference>
<keyword evidence="4 10" id="KW-0479">Metal-binding</keyword>
<dbReference type="InterPro" id="IPR024711">
    <property type="entry name" value="Catalase_clade1/3"/>
</dbReference>
<organism evidence="12 13">
    <name type="scientific">Cytospora chrysosperma</name>
    <name type="common">Cytospora canker fungus</name>
    <name type="synonym">Sphaeria chrysosperma</name>
    <dbReference type="NCBI Taxonomy" id="252740"/>
    <lineage>
        <taxon>Eukaryota</taxon>
        <taxon>Fungi</taxon>
        <taxon>Dikarya</taxon>
        <taxon>Ascomycota</taxon>
        <taxon>Pezizomycotina</taxon>
        <taxon>Sordariomycetes</taxon>
        <taxon>Sordariomycetidae</taxon>
        <taxon>Diaporthales</taxon>
        <taxon>Cytosporaceae</taxon>
        <taxon>Cytospora</taxon>
    </lineage>
</organism>
<comment type="similarity">
    <text evidence="1">Belongs to the catalase family.</text>
</comment>
<keyword evidence="3 10" id="KW-0349">Heme</keyword>
<dbReference type="GO" id="GO:0004096">
    <property type="term" value="F:catalase activity"/>
    <property type="evidence" value="ECO:0007669"/>
    <property type="project" value="UniProtKB-EC"/>
</dbReference>
<dbReference type="STRING" id="252740.A0A423W113"/>
<evidence type="ECO:0000256" key="5">
    <source>
        <dbReference type="ARBA" id="ARBA00023002"/>
    </source>
</evidence>
<proteinExistence type="inferred from homology"/>
<evidence type="ECO:0000256" key="4">
    <source>
        <dbReference type="ARBA" id="ARBA00022723"/>
    </source>
</evidence>
<dbReference type="Pfam" id="PF00199">
    <property type="entry name" value="Catalase"/>
    <property type="match status" value="1"/>
</dbReference>
<comment type="cofactor">
    <cofactor evidence="10">
        <name>heme</name>
        <dbReference type="ChEBI" id="CHEBI:30413"/>
    </cofactor>
</comment>
<dbReference type="FunFam" id="2.40.180.10:FF:000001">
    <property type="entry name" value="Catalase"/>
    <property type="match status" value="1"/>
</dbReference>
<keyword evidence="13" id="KW-1185">Reference proteome</keyword>
<evidence type="ECO:0000256" key="7">
    <source>
        <dbReference type="ARBA" id="ARBA00023324"/>
    </source>
</evidence>
<dbReference type="InterPro" id="IPR018028">
    <property type="entry name" value="Catalase"/>
</dbReference>
<keyword evidence="5" id="KW-0560">Oxidoreductase</keyword>
<dbReference type="PIRSF" id="PIRSF038928">
    <property type="entry name" value="Catalase_clade1-3"/>
    <property type="match status" value="1"/>
</dbReference>
<dbReference type="PROSITE" id="PS51402">
    <property type="entry name" value="CATALASE_3"/>
    <property type="match status" value="1"/>
</dbReference>
<gene>
    <name evidence="12" type="ORF">VSDG_04137</name>
</gene>
<dbReference type="GO" id="GO:0042744">
    <property type="term" value="P:hydrogen peroxide catabolic process"/>
    <property type="evidence" value="ECO:0007669"/>
    <property type="project" value="UniProtKB-KW"/>
</dbReference>
<dbReference type="PANTHER" id="PTHR11465:SF26">
    <property type="entry name" value="CATALASE 2"/>
    <property type="match status" value="1"/>
</dbReference>
<evidence type="ECO:0000256" key="9">
    <source>
        <dbReference type="PIRSR" id="PIRSR038928-1"/>
    </source>
</evidence>
<dbReference type="CDD" id="cd08157">
    <property type="entry name" value="catalase_fungal"/>
    <property type="match status" value="1"/>
</dbReference>
<dbReference type="Proteomes" id="UP000284375">
    <property type="component" value="Unassembled WGS sequence"/>
</dbReference>
<sequence>MASTDTQNYYTLAEGAPYHNPSTHQRFSDGNPVKGLMLLQDTQLIETLAHFNRERIPDRVVHAHAVGAWGEFEVTHDVSHLTSAHFLNGIGKKCKALVRISTVAPGAGSADTLRDFRGFAIKLFTEEGNQDLVLNNTPVFFVRDPIKFPSVNRSHKRNPATNMSDPSMFWDFHNNNQEGIHALMHLFSDRGTPKSARHIHGFSGHTYKLAKEDGSFVYVKMHFMSNQGTDTLTNAEAGKSAGESPDSHAADLTGEIEAGNFPSWNLSFQVMTPEEAESYRWNIFDITKVWPHADYPLVPVGKLTLNKNARNYFTDIEQASFSPSTMVPGIAPSADPMLQARMFAYPDAARYRLGVNYQQLPCNRPVCPVYSPFQRDGFMNANENYGADPNYVGSALKHTPTKPTSYGANDSSYVSGGTGKHNGWVNGVVSTYTSEVTDEDFVQPREFWEKVLAKQPGAQDNFVANVVAHLGGAVPVVQKGSLKMFERVSPELARRIDAGLSRA</sequence>
<evidence type="ECO:0000256" key="2">
    <source>
        <dbReference type="ARBA" id="ARBA00022559"/>
    </source>
</evidence>
<reference evidence="12 13" key="1">
    <citation type="submission" date="2015-09" db="EMBL/GenBank/DDBJ databases">
        <title>Host preference determinants of Valsa canker pathogens revealed by comparative genomics.</title>
        <authorList>
            <person name="Yin Z."/>
            <person name="Huang L."/>
        </authorList>
    </citation>
    <scope>NUCLEOTIDE SEQUENCE [LARGE SCALE GENOMIC DNA]</scope>
    <source>
        <strain evidence="12 13">YSFL</strain>
    </source>
</reference>
<evidence type="ECO:0000259" key="11">
    <source>
        <dbReference type="SMART" id="SM01060"/>
    </source>
</evidence>
<dbReference type="SMART" id="SM01060">
    <property type="entry name" value="Catalase"/>
    <property type="match status" value="1"/>
</dbReference>
<dbReference type="Gene3D" id="2.40.180.10">
    <property type="entry name" value="Catalase core domain"/>
    <property type="match status" value="1"/>
</dbReference>
<evidence type="ECO:0000256" key="8">
    <source>
        <dbReference type="ARBA" id="ARBA00044729"/>
    </source>
</evidence>
<dbReference type="GO" id="GO:0005777">
    <property type="term" value="C:peroxisome"/>
    <property type="evidence" value="ECO:0007669"/>
    <property type="project" value="TreeGrafter"/>
</dbReference>
<comment type="function">
    <text evidence="8">Catalyzes the degradation of hydrogen peroxide (H(2)O(2)) generated by peroxisomal oxidases to water and oxygen, thereby protecting cells from the toxic effects of hydrogen peroxide.</text>
</comment>
<dbReference type="GO" id="GO:0020037">
    <property type="term" value="F:heme binding"/>
    <property type="evidence" value="ECO:0007669"/>
    <property type="project" value="InterPro"/>
</dbReference>
<evidence type="ECO:0000256" key="10">
    <source>
        <dbReference type="PIRSR" id="PIRSR038928-2"/>
    </source>
</evidence>
<evidence type="ECO:0000256" key="6">
    <source>
        <dbReference type="ARBA" id="ARBA00023004"/>
    </source>
</evidence>
<feature type="domain" description="Catalase core" evidence="11">
    <location>
        <begin position="11"/>
        <end position="400"/>
    </location>
</feature>
<dbReference type="PRINTS" id="PR00067">
    <property type="entry name" value="CATALASE"/>
</dbReference>
<evidence type="ECO:0000256" key="1">
    <source>
        <dbReference type="ARBA" id="ARBA00005329"/>
    </source>
</evidence>
<keyword evidence="2" id="KW-0575">Peroxidase</keyword>
<dbReference type="GO" id="GO:0005739">
    <property type="term" value="C:mitochondrion"/>
    <property type="evidence" value="ECO:0007669"/>
    <property type="project" value="TreeGrafter"/>
</dbReference>
<keyword evidence="7" id="KW-0376">Hydrogen peroxide</keyword>
<keyword evidence="6 10" id="KW-0408">Iron</keyword>
<dbReference type="AlphaFoldDB" id="A0A423W113"/>
<name>A0A423W113_CYTCH</name>
<dbReference type="GO" id="GO:0046872">
    <property type="term" value="F:metal ion binding"/>
    <property type="evidence" value="ECO:0007669"/>
    <property type="project" value="UniProtKB-KW"/>
</dbReference>
<protein>
    <recommendedName>
        <fullName evidence="11">Catalase core domain-containing protein</fullName>
    </recommendedName>
</protein>
<dbReference type="EMBL" id="LJZO01000018">
    <property type="protein sequence ID" value="ROV97006.1"/>
    <property type="molecule type" value="Genomic_DNA"/>
</dbReference>
<evidence type="ECO:0000256" key="3">
    <source>
        <dbReference type="ARBA" id="ARBA00022617"/>
    </source>
</evidence>
<dbReference type="InterPro" id="IPR010582">
    <property type="entry name" value="Catalase_immune_responsive"/>
</dbReference>
<dbReference type="GO" id="GO:0042542">
    <property type="term" value="P:response to hydrogen peroxide"/>
    <property type="evidence" value="ECO:0007669"/>
    <property type="project" value="TreeGrafter"/>
</dbReference>
<feature type="binding site" description="axial binding residue" evidence="10">
    <location>
        <position position="345"/>
    </location>
    <ligand>
        <name>heme</name>
        <dbReference type="ChEBI" id="CHEBI:30413"/>
    </ligand>
    <ligandPart>
        <name>Fe</name>
        <dbReference type="ChEBI" id="CHEBI:18248"/>
    </ligandPart>
</feature>
<feature type="active site" evidence="9">
    <location>
        <position position="62"/>
    </location>
</feature>
<accession>A0A423W113</accession>
<dbReference type="InterPro" id="IPR011614">
    <property type="entry name" value="Catalase_core"/>
</dbReference>
<evidence type="ECO:0000313" key="13">
    <source>
        <dbReference type="Proteomes" id="UP000284375"/>
    </source>
</evidence>
<dbReference type="OrthoDB" id="6880011at2759"/>
<comment type="caution">
    <text evidence="12">The sequence shown here is derived from an EMBL/GenBank/DDBJ whole genome shotgun (WGS) entry which is preliminary data.</text>
</comment>